<dbReference type="AlphaFoldDB" id="A0ABC8U048"/>
<evidence type="ECO:0000313" key="2">
    <source>
        <dbReference type="EMBL" id="CAK9175142.1"/>
    </source>
</evidence>
<keyword evidence="1" id="KW-0732">Signal</keyword>
<feature type="signal peptide" evidence="1">
    <location>
        <begin position="1"/>
        <end position="18"/>
    </location>
</feature>
<dbReference type="Pfam" id="PF01190">
    <property type="entry name" value="Pollen_Ole_e_1"/>
    <property type="match status" value="1"/>
</dbReference>
<dbReference type="PANTHER" id="PTHR46995:SF4">
    <property type="entry name" value="POLLEN OLE E 1 ALLERGEN AND EXTENSIN FAMILY PROTEIN"/>
    <property type="match status" value="1"/>
</dbReference>
<reference evidence="2 3" key="1">
    <citation type="submission" date="2024-02" db="EMBL/GenBank/DDBJ databases">
        <authorList>
            <person name="Vignale AGUSTIN F."/>
            <person name="Sosa J E."/>
            <person name="Modenutti C."/>
        </authorList>
    </citation>
    <scope>NUCLEOTIDE SEQUENCE [LARGE SCALE GENOMIC DNA]</scope>
</reference>
<evidence type="ECO:0000256" key="1">
    <source>
        <dbReference type="SAM" id="SignalP"/>
    </source>
</evidence>
<gene>
    <name evidence="2" type="ORF">ILEXP_LOCUS44942</name>
</gene>
<organism evidence="2 3">
    <name type="scientific">Ilex paraguariensis</name>
    <name type="common">yerba mate</name>
    <dbReference type="NCBI Taxonomy" id="185542"/>
    <lineage>
        <taxon>Eukaryota</taxon>
        <taxon>Viridiplantae</taxon>
        <taxon>Streptophyta</taxon>
        <taxon>Embryophyta</taxon>
        <taxon>Tracheophyta</taxon>
        <taxon>Spermatophyta</taxon>
        <taxon>Magnoliopsida</taxon>
        <taxon>eudicotyledons</taxon>
        <taxon>Gunneridae</taxon>
        <taxon>Pentapetalae</taxon>
        <taxon>asterids</taxon>
        <taxon>campanulids</taxon>
        <taxon>Aquifoliales</taxon>
        <taxon>Aquifoliaceae</taxon>
        <taxon>Ilex</taxon>
    </lineage>
</organism>
<dbReference type="EMBL" id="CAUOFW020006547">
    <property type="protein sequence ID" value="CAK9175142.1"/>
    <property type="molecule type" value="Genomic_DNA"/>
</dbReference>
<proteinExistence type="predicted"/>
<evidence type="ECO:0000313" key="3">
    <source>
        <dbReference type="Proteomes" id="UP001642360"/>
    </source>
</evidence>
<comment type="caution">
    <text evidence="2">The sequence shown here is derived from an EMBL/GenBank/DDBJ whole genome shotgun (WGS) entry which is preliminary data.</text>
</comment>
<feature type="chain" id="PRO_5044894957" description="Pollen Ole e 1 allergen and extensin family protein" evidence="1">
    <location>
        <begin position="19"/>
        <end position="168"/>
    </location>
</feature>
<evidence type="ECO:0008006" key="4">
    <source>
        <dbReference type="Google" id="ProtNLM"/>
    </source>
</evidence>
<dbReference type="PANTHER" id="PTHR46995">
    <property type="entry name" value="OS09G0508200 PROTEIN"/>
    <property type="match status" value="1"/>
</dbReference>
<accession>A0ABC8U048</accession>
<sequence>MDSTIFFVLSSFLTLSHCLKVESAKVNPQITVMGIVYCDICSNGTFSRHSYFLPGAEVKIDCMFRAIAPRTTEQLTFSSNRTTNKHGVYKLEIPVVDGIECARDKAMGNSCHASLISSSASSCSVPAYRTTSDEISIKSREANMCIYSLSALSFRPSKRDTSLCGNLE</sequence>
<name>A0ABC8U048_9AQUA</name>
<protein>
    <recommendedName>
        <fullName evidence="4">Pollen Ole e 1 allergen and extensin family protein</fullName>
    </recommendedName>
</protein>
<dbReference type="Proteomes" id="UP001642360">
    <property type="component" value="Unassembled WGS sequence"/>
</dbReference>
<keyword evidence="3" id="KW-1185">Reference proteome</keyword>